<feature type="compositionally biased region" description="Polar residues" evidence="2">
    <location>
        <begin position="377"/>
        <end position="406"/>
    </location>
</feature>
<keyword evidence="3" id="KW-0732">Signal</keyword>
<dbReference type="KEGG" id="pbas:SMSP2_02520"/>
<dbReference type="EMBL" id="CP019646">
    <property type="protein sequence ID" value="AQQ72139.1"/>
    <property type="molecule type" value="Genomic_DNA"/>
</dbReference>
<keyword evidence="1" id="KW-0175">Coiled coil</keyword>
<dbReference type="SUPFAM" id="SSF53300">
    <property type="entry name" value="vWA-like"/>
    <property type="match status" value="1"/>
</dbReference>
<evidence type="ECO:0000313" key="5">
    <source>
        <dbReference type="Proteomes" id="UP000188181"/>
    </source>
</evidence>
<dbReference type="STRING" id="1851148.SMSP2_02520"/>
<feature type="signal peptide" evidence="3">
    <location>
        <begin position="1"/>
        <end position="21"/>
    </location>
</feature>
<feature type="chain" id="PRO_5013111830" description="VWFA domain-containing protein" evidence="3">
    <location>
        <begin position="22"/>
        <end position="406"/>
    </location>
</feature>
<feature type="coiled-coil region" evidence="1">
    <location>
        <begin position="322"/>
        <end position="349"/>
    </location>
</feature>
<organism evidence="4 5">
    <name type="scientific">Limihaloglobus sulfuriphilus</name>
    <dbReference type="NCBI Taxonomy" id="1851148"/>
    <lineage>
        <taxon>Bacteria</taxon>
        <taxon>Pseudomonadati</taxon>
        <taxon>Planctomycetota</taxon>
        <taxon>Phycisphaerae</taxon>
        <taxon>Sedimentisphaerales</taxon>
        <taxon>Sedimentisphaeraceae</taxon>
        <taxon>Limihaloglobus</taxon>
    </lineage>
</organism>
<dbReference type="RefSeq" id="WP_146684362.1">
    <property type="nucleotide sequence ID" value="NZ_CP019646.1"/>
</dbReference>
<dbReference type="InterPro" id="IPR036465">
    <property type="entry name" value="vWFA_dom_sf"/>
</dbReference>
<dbReference type="OrthoDB" id="5827268at2"/>
<dbReference type="Gene3D" id="3.40.50.410">
    <property type="entry name" value="von Willebrand factor, type A domain"/>
    <property type="match status" value="1"/>
</dbReference>
<accession>A0A1Q2MHL1</accession>
<reference evidence="5" key="1">
    <citation type="submission" date="2017-02" db="EMBL/GenBank/DDBJ databases">
        <title>Comparative genomics and description of representatives of a novel lineage of planctomycetes thriving in anoxic sediments.</title>
        <authorList>
            <person name="Spring S."/>
            <person name="Bunk B."/>
            <person name="Sproer C."/>
        </authorList>
    </citation>
    <scope>NUCLEOTIDE SEQUENCE [LARGE SCALE GENOMIC DNA]</scope>
    <source>
        <strain evidence="5">SM-Chi-D1</strain>
    </source>
</reference>
<evidence type="ECO:0000256" key="1">
    <source>
        <dbReference type="SAM" id="Coils"/>
    </source>
</evidence>
<protein>
    <recommendedName>
        <fullName evidence="6">VWFA domain-containing protein</fullName>
    </recommendedName>
</protein>
<evidence type="ECO:0000256" key="3">
    <source>
        <dbReference type="SAM" id="SignalP"/>
    </source>
</evidence>
<sequence precursor="true">MKRIIIYLTLIAALCVGNISARETAPTETSQDISKQKPRIQMAILLDTSGSMSGLINQARTEVWTIVNEFITAQKDGVSPEFELALYEYGKSSLAADEGYLRMIVPLTNDLDLVSQELFALATNGGQEYCGWVIQDAANQLQWSQNPEDLKVIFVAGNEPFTQGPVSHKDACRLSISKGIIVNTIHCGSESDGVSGKWKDGAVLADGRFLNIDHNSRIAHIPAPQDEEIARLGAELNTTYLAYGADGSAMLERQSAQDSLNSSAPAAKVQRAVSKSSLYYDNARWDLVDAVEAEKVQLENIDKDKLPEEMKNMNIEERKQYVKENAEKRKELQHKIKLLNQMRKDYIAQQQKENAAANTLGSAIIEAVTSQAREKNFTFQSAPAADENQQPHSAEETNNPISPKAD</sequence>
<dbReference type="Proteomes" id="UP000188181">
    <property type="component" value="Chromosome"/>
</dbReference>
<dbReference type="AlphaFoldDB" id="A0A1Q2MHL1"/>
<gene>
    <name evidence="4" type="ORF">SMSP2_02520</name>
</gene>
<keyword evidence="5" id="KW-1185">Reference proteome</keyword>
<evidence type="ECO:0000256" key="2">
    <source>
        <dbReference type="SAM" id="MobiDB-lite"/>
    </source>
</evidence>
<name>A0A1Q2MHL1_9BACT</name>
<evidence type="ECO:0008006" key="6">
    <source>
        <dbReference type="Google" id="ProtNLM"/>
    </source>
</evidence>
<proteinExistence type="predicted"/>
<evidence type="ECO:0000313" key="4">
    <source>
        <dbReference type="EMBL" id="AQQ72139.1"/>
    </source>
</evidence>
<feature type="region of interest" description="Disordered" evidence="2">
    <location>
        <begin position="376"/>
        <end position="406"/>
    </location>
</feature>